<name>A0A1H7A4Y1_9BACT</name>
<accession>A0A1H7A4Y1</accession>
<evidence type="ECO:0000313" key="1">
    <source>
        <dbReference type="EMBL" id="SEJ60641.1"/>
    </source>
</evidence>
<dbReference type="AlphaFoldDB" id="A0A1H7A4Y1"/>
<proteinExistence type="predicted"/>
<dbReference type="Proteomes" id="UP000199403">
    <property type="component" value="Unassembled WGS sequence"/>
</dbReference>
<organism evidence="1 2">
    <name type="scientific">Cyclobacterium xiamenense</name>
    <dbReference type="NCBI Taxonomy" id="1297121"/>
    <lineage>
        <taxon>Bacteria</taxon>
        <taxon>Pseudomonadati</taxon>
        <taxon>Bacteroidota</taxon>
        <taxon>Cytophagia</taxon>
        <taxon>Cytophagales</taxon>
        <taxon>Cyclobacteriaceae</taxon>
        <taxon>Cyclobacterium</taxon>
    </lineage>
</organism>
<reference evidence="2" key="1">
    <citation type="submission" date="2016-10" db="EMBL/GenBank/DDBJ databases">
        <authorList>
            <person name="Varghese N."/>
            <person name="Submissions S."/>
        </authorList>
    </citation>
    <scope>NUCLEOTIDE SEQUENCE [LARGE SCALE GENOMIC DNA]</scope>
    <source>
        <strain evidence="2">IBRC-M 10761</strain>
    </source>
</reference>
<sequence>MDTNGSAGCPGQRSRSQQAITNVVDLKDLLPSGKAIFPSKWSAFFNRNRLIWSMAAQKIDSLNVSDPEYGQPFYADYRTRKMGELLERVEGKVFIIRVKKAAVQPKRVQQQVPVEWYFGVRWFLT</sequence>
<dbReference type="EMBL" id="FNZH01000006">
    <property type="protein sequence ID" value="SEJ60641.1"/>
    <property type="molecule type" value="Genomic_DNA"/>
</dbReference>
<gene>
    <name evidence="1" type="ORF">SAMN05192553_10619</name>
</gene>
<evidence type="ECO:0000313" key="2">
    <source>
        <dbReference type="Proteomes" id="UP000199403"/>
    </source>
</evidence>
<dbReference type="RefSeq" id="WP_092176953.1">
    <property type="nucleotide sequence ID" value="NZ_FNZH01000006.1"/>
</dbReference>
<protein>
    <submittedName>
        <fullName evidence="1">Uncharacterized protein</fullName>
    </submittedName>
</protein>
<dbReference type="STRING" id="1416801.SAMN05192553_10619"/>
<keyword evidence="2" id="KW-1185">Reference proteome</keyword>